<dbReference type="Proteomes" id="UP000245207">
    <property type="component" value="Unassembled WGS sequence"/>
</dbReference>
<dbReference type="InterPro" id="IPR011009">
    <property type="entry name" value="Kinase-like_dom_sf"/>
</dbReference>
<evidence type="ECO:0000313" key="4">
    <source>
        <dbReference type="Proteomes" id="UP000245207"/>
    </source>
</evidence>
<dbReference type="STRING" id="35608.A0A2U1NFY0"/>
<dbReference type="FunFam" id="3.30.200.20:FF:000466">
    <property type="entry name" value="Putative LRR receptor-like serine/threonine-protein kinase"/>
    <property type="match status" value="1"/>
</dbReference>
<feature type="domain" description="Protein kinase" evidence="2">
    <location>
        <begin position="63"/>
        <end position="174"/>
    </location>
</feature>
<gene>
    <name evidence="3" type="ORF">CTI12_AA271120</name>
</gene>
<dbReference type="InterPro" id="IPR051824">
    <property type="entry name" value="LRR_Rcpt-Like_S/T_Kinase"/>
</dbReference>
<dbReference type="PANTHER" id="PTHR48006:SF88">
    <property type="entry name" value="LRR RECEPTOR-LIKE KINASE FAMILY PROTEIN"/>
    <property type="match status" value="1"/>
</dbReference>
<accession>A0A2U1NFY0</accession>
<evidence type="ECO:0000256" key="1">
    <source>
        <dbReference type="ARBA" id="ARBA00004479"/>
    </source>
</evidence>
<evidence type="ECO:0000313" key="3">
    <source>
        <dbReference type="EMBL" id="PWA72388.1"/>
    </source>
</evidence>
<dbReference type="InterPro" id="IPR001245">
    <property type="entry name" value="Ser-Thr/Tyr_kinase_cat_dom"/>
</dbReference>
<protein>
    <submittedName>
        <fullName evidence="3">Concanavalin A-like lectin/glucanase, subgroup</fullName>
    </submittedName>
</protein>
<evidence type="ECO:0000259" key="2">
    <source>
        <dbReference type="PROSITE" id="PS50011"/>
    </source>
</evidence>
<dbReference type="Gene3D" id="3.30.200.20">
    <property type="entry name" value="Phosphorylase Kinase, domain 1"/>
    <property type="match status" value="1"/>
</dbReference>
<reference evidence="3 4" key="1">
    <citation type="journal article" date="2018" name="Mol. Plant">
        <title>The genome of Artemisia annua provides insight into the evolution of Asteraceae family and artemisinin biosynthesis.</title>
        <authorList>
            <person name="Shen Q."/>
            <person name="Zhang L."/>
            <person name="Liao Z."/>
            <person name="Wang S."/>
            <person name="Yan T."/>
            <person name="Shi P."/>
            <person name="Liu M."/>
            <person name="Fu X."/>
            <person name="Pan Q."/>
            <person name="Wang Y."/>
            <person name="Lv Z."/>
            <person name="Lu X."/>
            <person name="Zhang F."/>
            <person name="Jiang W."/>
            <person name="Ma Y."/>
            <person name="Chen M."/>
            <person name="Hao X."/>
            <person name="Li L."/>
            <person name="Tang Y."/>
            <person name="Lv G."/>
            <person name="Zhou Y."/>
            <person name="Sun X."/>
            <person name="Brodelius P.E."/>
            <person name="Rose J.K.C."/>
            <person name="Tang K."/>
        </authorList>
    </citation>
    <scope>NUCLEOTIDE SEQUENCE [LARGE SCALE GENOMIC DNA]</scope>
    <source>
        <strain evidence="4">cv. Huhao1</strain>
        <tissue evidence="3">Leaf</tissue>
    </source>
</reference>
<name>A0A2U1NFY0_ARTAN</name>
<dbReference type="Pfam" id="PF07714">
    <property type="entry name" value="PK_Tyr_Ser-Thr"/>
    <property type="match status" value="1"/>
</dbReference>
<dbReference type="AlphaFoldDB" id="A0A2U1NFY0"/>
<proteinExistence type="predicted"/>
<dbReference type="PANTHER" id="PTHR48006">
    <property type="entry name" value="LEUCINE-RICH REPEAT-CONTAINING PROTEIN DDB_G0281931-RELATED"/>
    <property type="match status" value="1"/>
</dbReference>
<dbReference type="GO" id="GO:0016020">
    <property type="term" value="C:membrane"/>
    <property type="evidence" value="ECO:0007669"/>
    <property type="project" value="UniProtKB-SubCell"/>
</dbReference>
<comment type="caution">
    <text evidence="3">The sequence shown here is derived from an EMBL/GenBank/DDBJ whole genome shotgun (WGS) entry which is preliminary data.</text>
</comment>
<dbReference type="InterPro" id="IPR000719">
    <property type="entry name" value="Prot_kinase_dom"/>
</dbReference>
<dbReference type="SUPFAM" id="SSF56112">
    <property type="entry name" value="Protein kinase-like (PK-like)"/>
    <property type="match status" value="1"/>
</dbReference>
<dbReference type="GO" id="GO:0005524">
    <property type="term" value="F:ATP binding"/>
    <property type="evidence" value="ECO:0007669"/>
    <property type="project" value="InterPro"/>
</dbReference>
<organism evidence="3 4">
    <name type="scientific">Artemisia annua</name>
    <name type="common">Sweet wormwood</name>
    <dbReference type="NCBI Taxonomy" id="35608"/>
    <lineage>
        <taxon>Eukaryota</taxon>
        <taxon>Viridiplantae</taxon>
        <taxon>Streptophyta</taxon>
        <taxon>Embryophyta</taxon>
        <taxon>Tracheophyta</taxon>
        <taxon>Spermatophyta</taxon>
        <taxon>Magnoliopsida</taxon>
        <taxon>eudicotyledons</taxon>
        <taxon>Gunneridae</taxon>
        <taxon>Pentapetalae</taxon>
        <taxon>asterids</taxon>
        <taxon>campanulids</taxon>
        <taxon>Asterales</taxon>
        <taxon>Asteraceae</taxon>
        <taxon>Asteroideae</taxon>
        <taxon>Anthemideae</taxon>
        <taxon>Artemisiinae</taxon>
        <taxon>Artemisia</taxon>
    </lineage>
</organism>
<keyword evidence="3" id="KW-0430">Lectin</keyword>
<dbReference type="OrthoDB" id="1890790at2759"/>
<dbReference type="PROSITE" id="PS50011">
    <property type="entry name" value="PROTEIN_KINASE_DOM"/>
    <property type="match status" value="1"/>
</dbReference>
<dbReference type="GO" id="GO:0004672">
    <property type="term" value="F:protein kinase activity"/>
    <property type="evidence" value="ECO:0007669"/>
    <property type="project" value="InterPro"/>
</dbReference>
<keyword evidence="4" id="KW-1185">Reference proteome</keyword>
<comment type="subcellular location">
    <subcellularLocation>
        <location evidence="1">Membrane</location>
        <topology evidence="1">Single-pass type I membrane protein</topology>
    </subcellularLocation>
</comment>
<sequence>MRKVEGEARAAVGEDKEELFSEIGKLKRYAIHYDKSGRPNLAMFENPVSKMRLSDLLKATHNFSKENIIESGRTGCLYKAVLEDGKSLMLKRLKDTQHSEKEFAFEIATLGKVKHRNLVPFLGFCIAKKERLLVYKYMENGNLHDKLHPIGDNPNRLDWELDRHELSLSPFSRL</sequence>
<dbReference type="EMBL" id="PKPP01002911">
    <property type="protein sequence ID" value="PWA72388.1"/>
    <property type="molecule type" value="Genomic_DNA"/>
</dbReference>
<dbReference type="GO" id="GO:0030246">
    <property type="term" value="F:carbohydrate binding"/>
    <property type="evidence" value="ECO:0007669"/>
    <property type="project" value="UniProtKB-KW"/>
</dbReference>